<dbReference type="EMBL" id="JAUSQZ010000001">
    <property type="protein sequence ID" value="MDP9830681.1"/>
    <property type="molecule type" value="Genomic_DNA"/>
</dbReference>
<accession>A0ABT9PD88</accession>
<sequence length="118" mass="12265">MAVSLYLVLADQLTARIQGGHYPSGSALPTAYDLEHEGHPVRVARDALRWLVKHGWAEAGPGGALHVAADTHDHGLDWDHLTSVVDSLVQGHAGLRPASSLMLNTASTASSTAASAPG</sequence>
<comment type="caution">
    <text evidence="1">The sequence shown here is derived from an EMBL/GenBank/DDBJ whole genome shotgun (WGS) entry which is preliminary data.</text>
</comment>
<keyword evidence="1" id="KW-0238">DNA-binding</keyword>
<evidence type="ECO:0000313" key="2">
    <source>
        <dbReference type="Proteomes" id="UP001235712"/>
    </source>
</evidence>
<dbReference type="SUPFAM" id="SSF46785">
    <property type="entry name" value="Winged helix' DNA-binding domain"/>
    <property type="match status" value="1"/>
</dbReference>
<dbReference type="InterPro" id="IPR036388">
    <property type="entry name" value="WH-like_DNA-bd_sf"/>
</dbReference>
<dbReference type="InterPro" id="IPR036390">
    <property type="entry name" value="WH_DNA-bd_sf"/>
</dbReference>
<dbReference type="GO" id="GO:0003677">
    <property type="term" value="F:DNA binding"/>
    <property type="evidence" value="ECO:0007669"/>
    <property type="project" value="UniProtKB-KW"/>
</dbReference>
<name>A0ABT9PD88_9ACTN</name>
<organism evidence="1 2">
    <name type="scientific">Kineosporia succinea</name>
    <dbReference type="NCBI Taxonomy" id="84632"/>
    <lineage>
        <taxon>Bacteria</taxon>
        <taxon>Bacillati</taxon>
        <taxon>Actinomycetota</taxon>
        <taxon>Actinomycetes</taxon>
        <taxon>Kineosporiales</taxon>
        <taxon>Kineosporiaceae</taxon>
        <taxon>Kineosporia</taxon>
    </lineage>
</organism>
<protein>
    <submittedName>
        <fullName evidence="1">DNA-binding FadR family transcriptional regulator</fullName>
    </submittedName>
</protein>
<keyword evidence="2" id="KW-1185">Reference proteome</keyword>
<gene>
    <name evidence="1" type="ORF">J2S57_006430</name>
</gene>
<evidence type="ECO:0000313" key="1">
    <source>
        <dbReference type="EMBL" id="MDP9830681.1"/>
    </source>
</evidence>
<dbReference type="RefSeq" id="WP_307249745.1">
    <property type="nucleotide sequence ID" value="NZ_JAUSQZ010000001.1"/>
</dbReference>
<dbReference type="Proteomes" id="UP001235712">
    <property type="component" value="Unassembled WGS sequence"/>
</dbReference>
<dbReference type="Gene3D" id="1.10.10.10">
    <property type="entry name" value="Winged helix-like DNA-binding domain superfamily/Winged helix DNA-binding domain"/>
    <property type="match status" value="1"/>
</dbReference>
<proteinExistence type="predicted"/>
<reference evidence="1 2" key="1">
    <citation type="submission" date="2023-07" db="EMBL/GenBank/DDBJ databases">
        <title>Sequencing the genomes of 1000 actinobacteria strains.</title>
        <authorList>
            <person name="Klenk H.-P."/>
        </authorList>
    </citation>
    <scope>NUCLEOTIDE SEQUENCE [LARGE SCALE GENOMIC DNA]</scope>
    <source>
        <strain evidence="1 2">DSM 44388</strain>
    </source>
</reference>